<dbReference type="CTD" id="28962"/>
<reference evidence="3" key="1">
    <citation type="submission" date="2025-08" db="UniProtKB">
        <authorList>
            <consortium name="Ensembl"/>
        </authorList>
    </citation>
    <scope>IDENTIFICATION</scope>
    <source>
        <strain evidence="3">Glennie</strain>
    </source>
</reference>
<dbReference type="AlphaFoldDB" id="F6RDX6"/>
<keyword evidence="4" id="KW-1185">Reference proteome</keyword>
<dbReference type="GO" id="GO:0034707">
    <property type="term" value="C:chloride channel complex"/>
    <property type="evidence" value="ECO:0007669"/>
    <property type="project" value="Ensembl"/>
</dbReference>
<dbReference type="InterPro" id="IPR019172">
    <property type="entry name" value="Osteopetrosis-assoc_TM_1"/>
</dbReference>
<dbReference type="STRING" id="9258.ENSOANP00000001203"/>
<dbReference type="OrthoDB" id="8021850at2759"/>
<keyword evidence="1" id="KW-0812">Transmembrane</keyword>
<dbReference type="PANTHER" id="PTHR15644">
    <property type="entry name" value="OSTEOPETROSIS ASSOCIATED TRANSMEMBRANE PROTEIN 1"/>
    <property type="match status" value="1"/>
</dbReference>
<keyword evidence="1" id="KW-0472">Membrane</keyword>
<name>F6RDX6_ORNAN</name>
<dbReference type="GO" id="GO:0030316">
    <property type="term" value="P:osteoclast differentiation"/>
    <property type="evidence" value="ECO:0007669"/>
    <property type="project" value="Ensembl"/>
</dbReference>
<dbReference type="RefSeq" id="XP_001511508.2">
    <property type="nucleotide sequence ID" value="XM_001511458.4"/>
</dbReference>
<dbReference type="Ensembl" id="ENSOANT00000001204.3">
    <property type="protein sequence ID" value="ENSOANP00000001203.2"/>
    <property type="gene ID" value="ENSOANG00000000776.3"/>
</dbReference>
<keyword evidence="2" id="KW-0732">Signal</keyword>
<evidence type="ECO:0000256" key="1">
    <source>
        <dbReference type="SAM" id="Phobius"/>
    </source>
</evidence>
<sequence length="327" mass="36087">MGRAGPPAPGLRLLRLLLLVWGPLVLGDCGGHGLVPAGPELARLPPWPPAAALPSLALLRDDLPEDPPGLLPDLDPDCRALLVLFARSSARLTDCLGRGARPVRVCQTCYPLFREVVGSMENISRAAGPGNASESHNCARSLLMSDRMQIVVILSEFFNTTWQEANCANCLMNNSEGLSNSTIHFLDLFNITMTCFEQNLQGGESSLQLRNYTDVCKNCRESYKSLSALYAEMQKRNDHENKAEHGTHLCIDVEDAMNVTRKLWSRTFNCSVPCSDTVPVIAVSVFVLFLPVVFYLSSFLHSEQKKRKLILPKRIKSSTSFANIQDN</sequence>
<dbReference type="InParanoid" id="F6RDX6"/>
<evidence type="ECO:0000313" key="4">
    <source>
        <dbReference type="Proteomes" id="UP000002279"/>
    </source>
</evidence>
<dbReference type="GO" id="GO:0030321">
    <property type="term" value="P:transepithelial chloride transport"/>
    <property type="evidence" value="ECO:0007669"/>
    <property type="project" value="Ensembl"/>
</dbReference>
<dbReference type="KEGG" id="oaa:100080636"/>
<dbReference type="PANTHER" id="PTHR15644:SF2">
    <property type="entry name" value="OSTEOPETROSIS-ASSOCIATED TRANSMEMBRANE PROTEIN 1"/>
    <property type="match status" value="1"/>
</dbReference>
<feature type="signal peptide" evidence="2">
    <location>
        <begin position="1"/>
        <end position="27"/>
    </location>
</feature>
<protein>
    <submittedName>
        <fullName evidence="3">Osteoclastosis associated transmembrane protein 1</fullName>
    </submittedName>
</protein>
<dbReference type="Proteomes" id="UP000002279">
    <property type="component" value="Unplaced"/>
</dbReference>
<dbReference type="OMA" id="FQQVASK"/>
<feature type="transmembrane region" description="Helical" evidence="1">
    <location>
        <begin position="278"/>
        <end position="300"/>
    </location>
</feature>
<dbReference type="eggNOG" id="KOG4617">
    <property type="taxonomic scope" value="Eukaryota"/>
</dbReference>
<evidence type="ECO:0000256" key="2">
    <source>
        <dbReference type="SAM" id="SignalP"/>
    </source>
</evidence>
<keyword evidence="1" id="KW-1133">Transmembrane helix</keyword>
<dbReference type="GO" id="GO:0005829">
    <property type="term" value="C:cytosol"/>
    <property type="evidence" value="ECO:0000318"/>
    <property type="project" value="GO_Central"/>
</dbReference>
<dbReference type="Bgee" id="ENSOANG00000000776">
    <property type="expression patterns" value="Expressed in ovary and 8 other cell types or tissues"/>
</dbReference>
<reference evidence="3" key="2">
    <citation type="submission" date="2025-09" db="UniProtKB">
        <authorList>
            <consortium name="Ensembl"/>
        </authorList>
    </citation>
    <scope>IDENTIFICATION</scope>
    <source>
        <strain evidence="3">Glennie</strain>
    </source>
</reference>
<organism evidence="3 4">
    <name type="scientific">Ornithorhynchus anatinus</name>
    <name type="common">Duckbill platypus</name>
    <dbReference type="NCBI Taxonomy" id="9258"/>
    <lineage>
        <taxon>Eukaryota</taxon>
        <taxon>Metazoa</taxon>
        <taxon>Chordata</taxon>
        <taxon>Craniata</taxon>
        <taxon>Vertebrata</taxon>
        <taxon>Euteleostomi</taxon>
        <taxon>Mammalia</taxon>
        <taxon>Monotremata</taxon>
        <taxon>Ornithorhynchidae</taxon>
        <taxon>Ornithorhynchus</taxon>
    </lineage>
</organism>
<dbReference type="HOGENOM" id="CLU_070677_0_0_1"/>
<dbReference type="GeneTree" id="ENSGT00390000012341"/>
<dbReference type="GO" id="GO:0005765">
    <property type="term" value="C:lysosomal membrane"/>
    <property type="evidence" value="ECO:0007669"/>
    <property type="project" value="Ensembl"/>
</dbReference>
<dbReference type="FunCoup" id="F6RDX6">
    <property type="interactions" value="1086"/>
</dbReference>
<accession>F6RDX6</accession>
<feature type="chain" id="PRO_5028244122" evidence="2">
    <location>
        <begin position="28"/>
        <end position="327"/>
    </location>
</feature>
<evidence type="ECO:0000313" key="3">
    <source>
        <dbReference type="Ensembl" id="ENSOANP00000001203.2"/>
    </source>
</evidence>
<dbReference type="Pfam" id="PF09777">
    <property type="entry name" value="OSTMP1"/>
    <property type="match status" value="1"/>
</dbReference>
<gene>
    <name evidence="3" type="primary">OSTM1</name>
</gene>
<proteinExistence type="predicted"/>
<dbReference type="GeneID" id="100080636"/>